<name>A0A7K0CD61_9ACTN</name>
<evidence type="ECO:0000259" key="4">
    <source>
        <dbReference type="Pfam" id="PF08242"/>
    </source>
</evidence>
<evidence type="ECO:0000256" key="1">
    <source>
        <dbReference type="ARBA" id="ARBA00022603"/>
    </source>
</evidence>
<dbReference type="AlphaFoldDB" id="A0A7K0CD61"/>
<dbReference type="RefSeq" id="WP_153450585.1">
    <property type="nucleotide sequence ID" value="NZ_WEGJ01000003.1"/>
</dbReference>
<sequence length="333" mass="35538">MSRPSSPESPSMKRAADIAAVAVLLQIGAELGADQVLDAGQAFDAAELARVTGLPQHGMAEYLTALSAAGLVAETGAPGEYRPADDYAQRRYEAGYVSWSMSANYPFVEHARAFLTDPAAAAKAHHRDGRRVAVSSKWVGERDFYPGVFEHVNASGARKVTDLGAGAGGLLIKLLRQDPERHGVALDLSGAACAAAREASVAAGVEERLEVVERPIESLIEDRSPVEGAEAIQACFVMHDVVEDDAVFQGVLGACRDGLAPGGFMAVCDAVRYAPDETERRFSALFTYLHANFMDIRLPTEAAWLEKFETAGFSSVKCLPQPMPGARLFIATK</sequence>
<dbReference type="InterPro" id="IPR013217">
    <property type="entry name" value="Methyltransf_12"/>
</dbReference>
<evidence type="ECO:0000256" key="3">
    <source>
        <dbReference type="ARBA" id="ARBA00022691"/>
    </source>
</evidence>
<dbReference type="SUPFAM" id="SSF53335">
    <property type="entry name" value="S-adenosyl-L-methionine-dependent methyltransferases"/>
    <property type="match status" value="1"/>
</dbReference>
<comment type="caution">
    <text evidence="5">The sequence shown here is derived from an EMBL/GenBank/DDBJ whole genome shotgun (WGS) entry which is preliminary data.</text>
</comment>
<dbReference type="Gene3D" id="3.40.50.150">
    <property type="entry name" value="Vaccinia Virus protein VP39"/>
    <property type="match status" value="1"/>
</dbReference>
<keyword evidence="3" id="KW-0949">S-adenosyl-L-methionine</keyword>
<dbReference type="Proteomes" id="UP000466345">
    <property type="component" value="Unassembled WGS sequence"/>
</dbReference>
<dbReference type="InterPro" id="IPR036390">
    <property type="entry name" value="WH_DNA-bd_sf"/>
</dbReference>
<proteinExistence type="predicted"/>
<dbReference type="InterPro" id="IPR029063">
    <property type="entry name" value="SAM-dependent_MTases_sf"/>
</dbReference>
<keyword evidence="1 5" id="KW-0489">Methyltransferase</keyword>
<dbReference type="EC" id="2.1.1.281" evidence="5"/>
<dbReference type="GO" id="GO:0008168">
    <property type="term" value="F:methyltransferase activity"/>
    <property type="evidence" value="ECO:0007669"/>
    <property type="project" value="UniProtKB-KW"/>
</dbReference>
<keyword evidence="5" id="KW-0670">Pyruvate</keyword>
<evidence type="ECO:0000256" key="2">
    <source>
        <dbReference type="ARBA" id="ARBA00022679"/>
    </source>
</evidence>
<dbReference type="PANTHER" id="PTHR43712:SF2">
    <property type="entry name" value="O-METHYLTRANSFERASE CICE"/>
    <property type="match status" value="1"/>
</dbReference>
<dbReference type="SUPFAM" id="SSF46785">
    <property type="entry name" value="Winged helix' DNA-binding domain"/>
    <property type="match status" value="1"/>
</dbReference>
<dbReference type="EMBL" id="WEGJ01000003">
    <property type="protein sequence ID" value="MQY11306.1"/>
    <property type="molecule type" value="Genomic_DNA"/>
</dbReference>
<keyword evidence="6" id="KW-1185">Reference proteome</keyword>
<dbReference type="OrthoDB" id="3359395at2"/>
<keyword evidence="2 5" id="KW-0808">Transferase</keyword>
<dbReference type="Pfam" id="PF08242">
    <property type="entry name" value="Methyltransf_12"/>
    <property type="match status" value="1"/>
</dbReference>
<dbReference type="GO" id="GO:0032259">
    <property type="term" value="P:methylation"/>
    <property type="evidence" value="ECO:0007669"/>
    <property type="project" value="UniProtKB-KW"/>
</dbReference>
<accession>A0A7K0CD61</accession>
<gene>
    <name evidence="5" type="primary">mppJ</name>
    <name evidence="5" type="ORF">SRB5_14210</name>
</gene>
<reference evidence="5 6" key="1">
    <citation type="submission" date="2019-10" db="EMBL/GenBank/DDBJ databases">
        <title>Streptomyces smaragdinus sp. nov. and Streptomyces fabii sp. nov., isolated from the gut of fungus growing-termite Macrotermes natalensis.</title>
        <authorList>
            <person name="Schwitalla J."/>
            <person name="Benndorf R."/>
            <person name="Martin K."/>
            <person name="De Beer W."/>
            <person name="Kaster A.-K."/>
            <person name="Vollmers J."/>
            <person name="Poulsen M."/>
            <person name="Beemelmanns C."/>
        </authorList>
    </citation>
    <scope>NUCLEOTIDE SEQUENCE [LARGE SCALE GENOMIC DNA]</scope>
    <source>
        <strain evidence="5 6">RB5</strain>
    </source>
</reference>
<protein>
    <submittedName>
        <fullName evidence="5">Phenylpyruvate C(3)-methyltransferase</fullName>
        <ecNumber evidence="5">2.1.1.281</ecNumber>
    </submittedName>
</protein>
<evidence type="ECO:0000313" key="6">
    <source>
        <dbReference type="Proteomes" id="UP000466345"/>
    </source>
</evidence>
<dbReference type="CDD" id="cd02440">
    <property type="entry name" value="AdoMet_MTases"/>
    <property type="match status" value="1"/>
</dbReference>
<dbReference type="PANTHER" id="PTHR43712">
    <property type="entry name" value="PUTATIVE (AFU_ORTHOLOGUE AFUA_4G14580)-RELATED"/>
    <property type="match status" value="1"/>
</dbReference>
<feature type="domain" description="Methyltransferase type 12" evidence="4">
    <location>
        <begin position="162"/>
        <end position="264"/>
    </location>
</feature>
<organism evidence="5 6">
    <name type="scientific">Streptomyces smaragdinus</name>
    <dbReference type="NCBI Taxonomy" id="2585196"/>
    <lineage>
        <taxon>Bacteria</taxon>
        <taxon>Bacillati</taxon>
        <taxon>Actinomycetota</taxon>
        <taxon>Actinomycetes</taxon>
        <taxon>Kitasatosporales</taxon>
        <taxon>Streptomycetaceae</taxon>
        <taxon>Streptomyces</taxon>
    </lineage>
</organism>
<evidence type="ECO:0000313" key="5">
    <source>
        <dbReference type="EMBL" id="MQY11306.1"/>
    </source>
</evidence>